<dbReference type="Pfam" id="PF00069">
    <property type="entry name" value="Pkinase"/>
    <property type="match status" value="1"/>
</dbReference>
<proteinExistence type="inferred from homology"/>
<keyword evidence="9" id="KW-1185">Reference proteome</keyword>
<dbReference type="InterPro" id="IPR011009">
    <property type="entry name" value="Kinase-like_dom_sf"/>
</dbReference>
<name>A0AAW0BTE1_9AGAR</name>
<dbReference type="PANTHER" id="PTHR24346:SF82">
    <property type="entry name" value="KP78A-RELATED"/>
    <property type="match status" value="1"/>
</dbReference>
<dbReference type="InterPro" id="IPR000719">
    <property type="entry name" value="Prot_kinase_dom"/>
</dbReference>
<evidence type="ECO:0000313" key="9">
    <source>
        <dbReference type="Proteomes" id="UP001362999"/>
    </source>
</evidence>
<evidence type="ECO:0000313" key="8">
    <source>
        <dbReference type="EMBL" id="KAK7030535.1"/>
    </source>
</evidence>
<evidence type="ECO:0000256" key="4">
    <source>
        <dbReference type="ARBA" id="ARBA00022741"/>
    </source>
</evidence>
<feature type="domain" description="Protein kinase" evidence="7">
    <location>
        <begin position="79"/>
        <end position="378"/>
    </location>
</feature>
<dbReference type="AlphaFoldDB" id="A0AAW0BTE1"/>
<gene>
    <name evidence="8" type="ORF">R3P38DRAFT_2926576</name>
</gene>
<evidence type="ECO:0000259" key="7">
    <source>
        <dbReference type="PROSITE" id="PS50011"/>
    </source>
</evidence>
<keyword evidence="5 8" id="KW-0418">Kinase</keyword>
<reference evidence="8 9" key="1">
    <citation type="journal article" date="2024" name="J Genomics">
        <title>Draft genome sequencing and assembly of Favolaschia claudopus CIRM-BRFM 2984 isolated from oak limbs.</title>
        <authorList>
            <person name="Navarro D."/>
            <person name="Drula E."/>
            <person name="Chaduli D."/>
            <person name="Cazenave R."/>
            <person name="Ahrendt S."/>
            <person name="Wang J."/>
            <person name="Lipzen A."/>
            <person name="Daum C."/>
            <person name="Barry K."/>
            <person name="Grigoriev I.V."/>
            <person name="Favel A."/>
            <person name="Rosso M.N."/>
            <person name="Martin F."/>
        </authorList>
    </citation>
    <scope>NUCLEOTIDE SEQUENCE [LARGE SCALE GENOMIC DNA]</scope>
    <source>
        <strain evidence="8 9">CIRM-BRFM 2984</strain>
    </source>
</reference>
<dbReference type="PROSITE" id="PS50011">
    <property type="entry name" value="PROTEIN_KINASE_DOM"/>
    <property type="match status" value="1"/>
</dbReference>
<dbReference type="PANTHER" id="PTHR24346">
    <property type="entry name" value="MAP/MICROTUBULE AFFINITY-REGULATING KINASE"/>
    <property type="match status" value="1"/>
</dbReference>
<organism evidence="8 9">
    <name type="scientific">Favolaschia claudopus</name>
    <dbReference type="NCBI Taxonomy" id="2862362"/>
    <lineage>
        <taxon>Eukaryota</taxon>
        <taxon>Fungi</taxon>
        <taxon>Dikarya</taxon>
        <taxon>Basidiomycota</taxon>
        <taxon>Agaricomycotina</taxon>
        <taxon>Agaricomycetes</taxon>
        <taxon>Agaricomycetidae</taxon>
        <taxon>Agaricales</taxon>
        <taxon>Marasmiineae</taxon>
        <taxon>Mycenaceae</taxon>
        <taxon>Favolaschia</taxon>
    </lineage>
</organism>
<protein>
    <submittedName>
        <fullName evidence="8">Kinase-like domain-containing protein</fullName>
    </submittedName>
</protein>
<keyword evidence="4" id="KW-0547">Nucleotide-binding</keyword>
<keyword evidence="3" id="KW-0808">Transferase</keyword>
<evidence type="ECO:0000256" key="5">
    <source>
        <dbReference type="ARBA" id="ARBA00022777"/>
    </source>
</evidence>
<evidence type="ECO:0000256" key="1">
    <source>
        <dbReference type="ARBA" id="ARBA00010791"/>
    </source>
</evidence>
<keyword evidence="6" id="KW-0067">ATP-binding</keyword>
<evidence type="ECO:0000256" key="2">
    <source>
        <dbReference type="ARBA" id="ARBA00022527"/>
    </source>
</evidence>
<evidence type="ECO:0000256" key="3">
    <source>
        <dbReference type="ARBA" id="ARBA00022679"/>
    </source>
</evidence>
<dbReference type="GO" id="GO:0035556">
    <property type="term" value="P:intracellular signal transduction"/>
    <property type="evidence" value="ECO:0007669"/>
    <property type="project" value="TreeGrafter"/>
</dbReference>
<dbReference type="GO" id="GO:0005524">
    <property type="term" value="F:ATP binding"/>
    <property type="evidence" value="ECO:0007669"/>
    <property type="project" value="UniProtKB-KW"/>
</dbReference>
<dbReference type="SUPFAM" id="SSF56112">
    <property type="entry name" value="Protein kinase-like (PK-like)"/>
    <property type="match status" value="1"/>
</dbReference>
<sequence>MAAGPTMATGNAARSKVKAEASDLSSRIRANHRTLYPYERWWVEHQPFLLSLGYALRERYHPDWIATWDLPGNEEVPSNYFEDSIHAYSPGNVLDATRTTDGVKVVLKRVNGEEEAALSIYCGKTLPEMDPSTDNRAVPVLDKIDLPEENKTLIVLPFLREFNDPPFERIGEVIEALDQFMRGMQYLHSHSIVHRDLGGGNFMMDASRVVPGGWHMFKPWLLGERGQLLRLGLDLQTKSRYQVGPTQYFIIDFGLATCFPPEISLEDARATGVYGQCRKEIPEMSDTVPYNPFKVDIYQMGRVILDLVEAYHGLDIFRTLANRMMASDPDDRPWATECVEIFEQVSSSINLERPVVFRSSGGHSSWLRFVIKQLMTRF</sequence>
<dbReference type="Proteomes" id="UP001362999">
    <property type="component" value="Unassembled WGS sequence"/>
</dbReference>
<dbReference type="SMART" id="SM00220">
    <property type="entry name" value="S_TKc"/>
    <property type="match status" value="1"/>
</dbReference>
<accession>A0AAW0BTE1</accession>
<dbReference type="GO" id="GO:0004674">
    <property type="term" value="F:protein serine/threonine kinase activity"/>
    <property type="evidence" value="ECO:0007669"/>
    <property type="project" value="UniProtKB-KW"/>
</dbReference>
<dbReference type="GO" id="GO:0005737">
    <property type="term" value="C:cytoplasm"/>
    <property type="evidence" value="ECO:0007669"/>
    <property type="project" value="TreeGrafter"/>
</dbReference>
<keyword evidence="2" id="KW-0723">Serine/threonine-protein kinase</keyword>
<comment type="similarity">
    <text evidence="1">Belongs to the protein kinase superfamily. CAMK Ser/Thr protein kinase family. NIM1 subfamily.</text>
</comment>
<evidence type="ECO:0000256" key="6">
    <source>
        <dbReference type="ARBA" id="ARBA00022840"/>
    </source>
</evidence>
<comment type="caution">
    <text evidence="8">The sequence shown here is derived from an EMBL/GenBank/DDBJ whole genome shotgun (WGS) entry which is preliminary data.</text>
</comment>
<dbReference type="EMBL" id="JAWWNJ010000025">
    <property type="protein sequence ID" value="KAK7030535.1"/>
    <property type="molecule type" value="Genomic_DNA"/>
</dbReference>
<dbReference type="Gene3D" id="1.10.510.10">
    <property type="entry name" value="Transferase(Phosphotransferase) domain 1"/>
    <property type="match status" value="1"/>
</dbReference>